<proteinExistence type="predicted"/>
<dbReference type="AlphaFoldDB" id="A0A3A3GBN3"/>
<comment type="caution">
    <text evidence="2">The sequence shown here is derived from an EMBL/GenBank/DDBJ whole genome shotgun (WGS) entry which is preliminary data.</text>
</comment>
<evidence type="ECO:0000259" key="1">
    <source>
        <dbReference type="Pfam" id="PF13579"/>
    </source>
</evidence>
<dbReference type="GO" id="GO:0016757">
    <property type="term" value="F:glycosyltransferase activity"/>
    <property type="evidence" value="ECO:0007669"/>
    <property type="project" value="UniProtKB-ARBA"/>
</dbReference>
<keyword evidence="2" id="KW-0808">Transferase</keyword>
<feature type="domain" description="Glycosyltransferase subfamily 4-like N-terminal" evidence="1">
    <location>
        <begin position="32"/>
        <end position="180"/>
    </location>
</feature>
<name>A0A3A3GBN3_9BURK</name>
<dbReference type="PANTHER" id="PTHR12526">
    <property type="entry name" value="GLYCOSYLTRANSFERASE"/>
    <property type="match status" value="1"/>
</dbReference>
<dbReference type="Pfam" id="PF13579">
    <property type="entry name" value="Glyco_trans_4_4"/>
    <property type="match status" value="1"/>
</dbReference>
<accession>A0A3A3GBN3</accession>
<dbReference type="Proteomes" id="UP000266327">
    <property type="component" value="Unassembled WGS sequence"/>
</dbReference>
<sequence length="407" mass="46014">MSEMDGMRDDCIVLTRFARDQPGFLDFSYRIKALAKAYRVTVVSSEPLTEPELLADGVEYLVLPHDSGRKGWFKYMLACARLVRMRRPACVVLLHSLLAPVVWLTGRIPTALYWNEHPSRFTAAPPSHPLFKRMARKLALRWLFFEAARRASLVMPIGEAHQQDLLAKGCDPQRVKLIYMGVDKTFMKSGPHQSAQPQLPLRLIYVGTVSKARGRDLMLEAIKLANREQPIAHLTLVGADEEEIGHCRRYAGRLGISNAVEVCGRVAGAEIPVILKGADAGLCLWEDQPWWRFNPPTKLFEYLVAGLPVLASDIRTHTQYVSHGNNGLIFKYDSFSLGKAIHQLAKRRHELPGLKSRARESGRQYLWDRIEPVFLQAIKSLHVARQGGHSSFEDPMHLHDQTSSEIR</sequence>
<dbReference type="InterPro" id="IPR028098">
    <property type="entry name" value="Glyco_trans_4-like_N"/>
</dbReference>
<dbReference type="Gene3D" id="3.40.50.2000">
    <property type="entry name" value="Glycogen Phosphorylase B"/>
    <property type="match status" value="2"/>
</dbReference>
<organism evidence="2 3">
    <name type="scientific">Noviherbaspirillum sedimenti</name>
    <dbReference type="NCBI Taxonomy" id="2320865"/>
    <lineage>
        <taxon>Bacteria</taxon>
        <taxon>Pseudomonadati</taxon>
        <taxon>Pseudomonadota</taxon>
        <taxon>Betaproteobacteria</taxon>
        <taxon>Burkholderiales</taxon>
        <taxon>Oxalobacteraceae</taxon>
        <taxon>Noviherbaspirillum</taxon>
    </lineage>
</organism>
<evidence type="ECO:0000313" key="3">
    <source>
        <dbReference type="Proteomes" id="UP000266327"/>
    </source>
</evidence>
<evidence type="ECO:0000313" key="2">
    <source>
        <dbReference type="EMBL" id="RJG04219.1"/>
    </source>
</evidence>
<gene>
    <name evidence="2" type="ORF">D3878_04490</name>
</gene>
<keyword evidence="3" id="KW-1185">Reference proteome</keyword>
<dbReference type="Pfam" id="PF13692">
    <property type="entry name" value="Glyco_trans_1_4"/>
    <property type="match status" value="1"/>
</dbReference>
<dbReference type="EMBL" id="QYUQ01000002">
    <property type="protein sequence ID" value="RJG04219.1"/>
    <property type="molecule type" value="Genomic_DNA"/>
</dbReference>
<protein>
    <submittedName>
        <fullName evidence="2">Glycosyltransferase</fullName>
    </submittedName>
</protein>
<dbReference type="SUPFAM" id="SSF53756">
    <property type="entry name" value="UDP-Glycosyltransferase/glycogen phosphorylase"/>
    <property type="match status" value="1"/>
</dbReference>
<dbReference type="OrthoDB" id="9815351at2"/>
<reference evidence="3" key="1">
    <citation type="submission" date="2018-09" db="EMBL/GenBank/DDBJ databases">
        <authorList>
            <person name="Zhu H."/>
        </authorList>
    </citation>
    <scope>NUCLEOTIDE SEQUENCE [LARGE SCALE GENOMIC DNA]</scope>
    <source>
        <strain evidence="3">K1S02-23</strain>
    </source>
</reference>